<dbReference type="Proteomes" id="UP001341245">
    <property type="component" value="Unassembled WGS sequence"/>
</dbReference>
<organism evidence="2 3">
    <name type="scientific">Aureobasidium pullulans</name>
    <name type="common">Black yeast</name>
    <name type="synonym">Pullularia pullulans</name>
    <dbReference type="NCBI Taxonomy" id="5580"/>
    <lineage>
        <taxon>Eukaryota</taxon>
        <taxon>Fungi</taxon>
        <taxon>Dikarya</taxon>
        <taxon>Ascomycota</taxon>
        <taxon>Pezizomycotina</taxon>
        <taxon>Dothideomycetes</taxon>
        <taxon>Dothideomycetidae</taxon>
        <taxon>Dothideales</taxon>
        <taxon>Saccotheciaceae</taxon>
        <taxon>Aureobasidium</taxon>
    </lineage>
</organism>
<name>A0ABR0TEN4_AURPU</name>
<feature type="region of interest" description="Disordered" evidence="1">
    <location>
        <begin position="106"/>
        <end position="134"/>
    </location>
</feature>
<protein>
    <recommendedName>
        <fullName evidence="4">F-box domain-containing protein</fullName>
    </recommendedName>
</protein>
<proteinExistence type="predicted"/>
<accession>A0ABR0TEN4</accession>
<evidence type="ECO:0000313" key="2">
    <source>
        <dbReference type="EMBL" id="KAK6002802.1"/>
    </source>
</evidence>
<sequence>MQLAQTADSLERLTLMMPEYDKATTLDLRSFDKLHHLRVDMEFLRAPPQFSRLRAIKLYALEDDYEELRTQLGDSRLRAQGLRLMLKIKEEPSHNHSWWWYGNPDSDSDLDSDQESDPDGEVEVDEDEDDDSGV</sequence>
<comment type="caution">
    <text evidence="2">The sequence shown here is derived from an EMBL/GenBank/DDBJ whole genome shotgun (WGS) entry which is preliminary data.</text>
</comment>
<dbReference type="EMBL" id="JASGXD010000011">
    <property type="protein sequence ID" value="KAK6002802.1"/>
    <property type="molecule type" value="Genomic_DNA"/>
</dbReference>
<gene>
    <name evidence="2" type="ORF">QM012_001552</name>
</gene>
<keyword evidence="3" id="KW-1185">Reference proteome</keyword>
<evidence type="ECO:0000256" key="1">
    <source>
        <dbReference type="SAM" id="MobiDB-lite"/>
    </source>
</evidence>
<evidence type="ECO:0000313" key="3">
    <source>
        <dbReference type="Proteomes" id="UP001341245"/>
    </source>
</evidence>
<evidence type="ECO:0008006" key="4">
    <source>
        <dbReference type="Google" id="ProtNLM"/>
    </source>
</evidence>
<reference evidence="2 3" key="1">
    <citation type="submission" date="2023-11" db="EMBL/GenBank/DDBJ databases">
        <title>Draft genome sequence and annotation of the polyextremotolerant black yeast-like fungus Aureobasidium pullulans NRRL 62042.</title>
        <authorList>
            <person name="Dielentheis-Frenken M.R.E."/>
            <person name="Wibberg D."/>
            <person name="Blank L.M."/>
            <person name="Tiso T."/>
        </authorList>
    </citation>
    <scope>NUCLEOTIDE SEQUENCE [LARGE SCALE GENOMIC DNA]</scope>
    <source>
        <strain evidence="2 3">NRRL 62042</strain>
    </source>
</reference>